<dbReference type="PANTHER" id="PTHR43313">
    <property type="entry name" value="SHORT-CHAIN DEHYDROGENASE/REDUCTASE FAMILY 9C"/>
    <property type="match status" value="1"/>
</dbReference>
<dbReference type="AlphaFoldDB" id="A0A1D3TN72"/>
<dbReference type="GO" id="GO:0016491">
    <property type="term" value="F:oxidoreductase activity"/>
    <property type="evidence" value="ECO:0007669"/>
    <property type="project" value="TreeGrafter"/>
</dbReference>
<dbReference type="EMBL" id="FMKA01000001">
    <property type="protein sequence ID" value="SCP94738.1"/>
    <property type="molecule type" value="Genomic_DNA"/>
</dbReference>
<dbReference type="RefSeq" id="WP_169823544.1">
    <property type="nucleotide sequence ID" value="NZ_FMKA01000001.1"/>
</dbReference>
<accession>A0A1D3TN72</accession>
<reference evidence="2 3" key="1">
    <citation type="submission" date="2016-09" db="EMBL/GenBank/DDBJ databases">
        <authorList>
            <person name="Capua I."/>
            <person name="De Benedictis P."/>
            <person name="Joannis T."/>
            <person name="Lombin L.H."/>
            <person name="Cattoli G."/>
        </authorList>
    </citation>
    <scope>NUCLEOTIDE SEQUENCE [LARGE SCALE GENOMIC DNA]</scope>
    <source>
        <strain evidence="2 3">GluBS11</strain>
    </source>
</reference>
<keyword evidence="3" id="KW-1185">Reference proteome</keyword>
<dbReference type="PRINTS" id="PR00081">
    <property type="entry name" value="GDHRDH"/>
</dbReference>
<dbReference type="GO" id="GO:0008202">
    <property type="term" value="P:steroid metabolic process"/>
    <property type="evidence" value="ECO:0007669"/>
    <property type="project" value="TreeGrafter"/>
</dbReference>
<proteinExistence type="inferred from homology"/>
<evidence type="ECO:0000256" key="1">
    <source>
        <dbReference type="ARBA" id="ARBA00006484"/>
    </source>
</evidence>
<comment type="similarity">
    <text evidence="1">Belongs to the short-chain dehydrogenases/reductases (SDR) family.</text>
</comment>
<dbReference type="Proteomes" id="UP000199315">
    <property type="component" value="Unassembled WGS sequence"/>
</dbReference>
<sequence>MKQSPDKKNSPCKDLIVITGCDSGMGRSLAALMLQKGYPVALSYLEAPPFKKRPDLYQQKLDLRIPHEVEGFCLFIKKLCGSGNPDTHGFRLAALYCNAGIALAGPVENTPLSMYRESFEVNYFSNVRIIQALIPELIQSKGKILINGSLAGKIALPFLSPYASSKFALEGFCDSLRREMKPFDVQTVLIESASVATPIWNKSYNQDISFIEEKYIPTLRRFQKMLTTSGNKGLSSEKSAVLTAAIIEDPRPKTRYVIARGKINSKYLRFLPDAALDRLLLRHFKINYGNMRMGRRK</sequence>
<dbReference type="STRING" id="1619234.SAMN05421730_100114"/>
<gene>
    <name evidence="2" type="ORF">SAMN05421730_100114</name>
</gene>
<name>A0A1D3TN72_9FIRM</name>
<dbReference type="PANTHER" id="PTHR43313:SF1">
    <property type="entry name" value="3BETA-HYDROXYSTEROID DEHYDROGENASE DHS-16"/>
    <property type="match status" value="1"/>
</dbReference>
<dbReference type="InterPro" id="IPR020904">
    <property type="entry name" value="Sc_DH/Rdtase_CS"/>
</dbReference>
<dbReference type="Pfam" id="PF00106">
    <property type="entry name" value="adh_short"/>
    <property type="match status" value="1"/>
</dbReference>
<dbReference type="InterPro" id="IPR002347">
    <property type="entry name" value="SDR_fam"/>
</dbReference>
<organism evidence="2 3">
    <name type="scientific">Anaerobium acetethylicum</name>
    <dbReference type="NCBI Taxonomy" id="1619234"/>
    <lineage>
        <taxon>Bacteria</taxon>
        <taxon>Bacillati</taxon>
        <taxon>Bacillota</taxon>
        <taxon>Clostridia</taxon>
        <taxon>Lachnospirales</taxon>
        <taxon>Lachnospiraceae</taxon>
        <taxon>Anaerobium</taxon>
    </lineage>
</organism>
<evidence type="ECO:0000313" key="3">
    <source>
        <dbReference type="Proteomes" id="UP000199315"/>
    </source>
</evidence>
<protein>
    <submittedName>
        <fullName evidence="2">NADP-dependent 3-hydroxy acid dehydrogenase YdfG</fullName>
    </submittedName>
</protein>
<evidence type="ECO:0000313" key="2">
    <source>
        <dbReference type="EMBL" id="SCP94738.1"/>
    </source>
</evidence>
<dbReference type="InterPro" id="IPR036291">
    <property type="entry name" value="NAD(P)-bd_dom_sf"/>
</dbReference>
<dbReference type="PROSITE" id="PS00061">
    <property type="entry name" value="ADH_SHORT"/>
    <property type="match status" value="1"/>
</dbReference>
<dbReference type="Gene3D" id="3.40.50.720">
    <property type="entry name" value="NAD(P)-binding Rossmann-like Domain"/>
    <property type="match status" value="1"/>
</dbReference>
<dbReference type="SUPFAM" id="SSF51735">
    <property type="entry name" value="NAD(P)-binding Rossmann-fold domains"/>
    <property type="match status" value="1"/>
</dbReference>